<evidence type="ECO:0000256" key="3">
    <source>
        <dbReference type="ARBA" id="ARBA00023125"/>
    </source>
</evidence>
<dbReference type="GO" id="GO:0003700">
    <property type="term" value="F:DNA-binding transcription factor activity"/>
    <property type="evidence" value="ECO:0007669"/>
    <property type="project" value="InterPro"/>
</dbReference>
<keyword evidence="8" id="KW-1185">Reference proteome</keyword>
<keyword evidence="3" id="KW-0238">DNA-binding</keyword>
<gene>
    <name evidence="7" type="ORF">SAMN05421823_10334</name>
</gene>
<dbReference type="InterPro" id="IPR036390">
    <property type="entry name" value="WH_DNA-bd_sf"/>
</dbReference>
<evidence type="ECO:0000256" key="2">
    <source>
        <dbReference type="ARBA" id="ARBA00023015"/>
    </source>
</evidence>
<dbReference type="InterPro" id="IPR005119">
    <property type="entry name" value="LysR_subst-bd"/>
</dbReference>
<reference evidence="7 8" key="1">
    <citation type="submission" date="2016-10" db="EMBL/GenBank/DDBJ databases">
        <authorList>
            <person name="de Groot N.N."/>
        </authorList>
    </citation>
    <scope>NUCLEOTIDE SEQUENCE [LARGE SCALE GENOMIC DNA]</scope>
    <source>
        <strain evidence="7 8">DSM 25186</strain>
    </source>
</reference>
<protein>
    <submittedName>
        <fullName evidence="7">LysR family transcriptional regulator, hydrogen peroxide-inducible genes activator</fullName>
    </submittedName>
</protein>
<dbReference type="CDD" id="cd08411">
    <property type="entry name" value="PBP2_OxyR"/>
    <property type="match status" value="1"/>
</dbReference>
<dbReference type="EMBL" id="FNFO01000003">
    <property type="protein sequence ID" value="SDK60081.1"/>
    <property type="molecule type" value="Genomic_DNA"/>
</dbReference>
<dbReference type="PANTHER" id="PTHR30346:SF26">
    <property type="entry name" value="HYDROGEN PEROXIDE-INDUCIBLE GENES ACTIVATOR"/>
    <property type="match status" value="1"/>
</dbReference>
<dbReference type="STRING" id="1075417.SAMN05421823_10334"/>
<dbReference type="RefSeq" id="WP_089680872.1">
    <property type="nucleotide sequence ID" value="NZ_FNFO01000003.1"/>
</dbReference>
<dbReference type="GO" id="GO:0003677">
    <property type="term" value="F:DNA binding"/>
    <property type="evidence" value="ECO:0007669"/>
    <property type="project" value="UniProtKB-KW"/>
</dbReference>
<dbReference type="PRINTS" id="PR00039">
    <property type="entry name" value="HTHLYSR"/>
</dbReference>
<accession>A0A1G9D897</accession>
<evidence type="ECO:0000313" key="7">
    <source>
        <dbReference type="EMBL" id="SDK60081.1"/>
    </source>
</evidence>
<name>A0A1G9D897_9BACT</name>
<dbReference type="OrthoDB" id="9803735at2"/>
<dbReference type="SUPFAM" id="SSF53850">
    <property type="entry name" value="Periplasmic binding protein-like II"/>
    <property type="match status" value="1"/>
</dbReference>
<keyword evidence="5" id="KW-0804">Transcription</keyword>
<keyword evidence="4" id="KW-0010">Activator</keyword>
<dbReference type="Gene3D" id="3.40.190.10">
    <property type="entry name" value="Periplasmic binding protein-like II"/>
    <property type="match status" value="2"/>
</dbReference>
<sequence>MHFTFTQLEYIVAVDTHRHFVTAAERCHVTQPTLSMQIKKLEEQLGVVLFDRTRQPVVPTDAGRAIIAQARNILREVEKIEEIIQEVKSVLSGELRLGIIPTLAPYLLPRFVGTFTRAYPQVHLQVRELLTEDIVAQLRTDQLDAGLAVTPLQEPSILERPLFYEDLLLYVHPDHPLAQQPGIEAHEVPQEDLWLLAEGHCFRNQTLNLCGHTGAGAEMFSYESGSLETLRKMVDTEGGSTLLPELAALEVPERQRYRLKEITPRPVREVSLIYSRNFAKERLLTRLTEIIRQAVPADLLDEARGTVVRVR</sequence>
<dbReference type="Pfam" id="PF00126">
    <property type="entry name" value="HTH_1"/>
    <property type="match status" value="1"/>
</dbReference>
<keyword evidence="2" id="KW-0805">Transcription regulation</keyword>
<comment type="similarity">
    <text evidence="1">Belongs to the LysR transcriptional regulatory family.</text>
</comment>
<dbReference type="PANTHER" id="PTHR30346">
    <property type="entry name" value="TRANSCRIPTIONAL DUAL REGULATOR HCAR-RELATED"/>
    <property type="match status" value="1"/>
</dbReference>
<feature type="domain" description="HTH lysR-type" evidence="6">
    <location>
        <begin position="3"/>
        <end position="60"/>
    </location>
</feature>
<dbReference type="AlphaFoldDB" id="A0A1G9D897"/>
<dbReference type="FunFam" id="1.10.10.10:FF:000001">
    <property type="entry name" value="LysR family transcriptional regulator"/>
    <property type="match status" value="1"/>
</dbReference>
<dbReference type="PROSITE" id="PS50931">
    <property type="entry name" value="HTH_LYSR"/>
    <property type="match status" value="1"/>
</dbReference>
<dbReference type="Pfam" id="PF03466">
    <property type="entry name" value="LysR_substrate"/>
    <property type="match status" value="1"/>
</dbReference>
<dbReference type="InterPro" id="IPR036388">
    <property type="entry name" value="WH-like_DNA-bd_sf"/>
</dbReference>
<organism evidence="7 8">
    <name type="scientific">Catalinimonas alkaloidigena</name>
    <dbReference type="NCBI Taxonomy" id="1075417"/>
    <lineage>
        <taxon>Bacteria</taxon>
        <taxon>Pseudomonadati</taxon>
        <taxon>Bacteroidota</taxon>
        <taxon>Cytophagia</taxon>
        <taxon>Cytophagales</taxon>
        <taxon>Catalimonadaceae</taxon>
        <taxon>Catalinimonas</taxon>
    </lineage>
</organism>
<dbReference type="InterPro" id="IPR000847">
    <property type="entry name" value="LysR_HTH_N"/>
</dbReference>
<evidence type="ECO:0000256" key="5">
    <source>
        <dbReference type="ARBA" id="ARBA00023163"/>
    </source>
</evidence>
<dbReference type="SUPFAM" id="SSF46785">
    <property type="entry name" value="Winged helix' DNA-binding domain"/>
    <property type="match status" value="1"/>
</dbReference>
<evidence type="ECO:0000256" key="4">
    <source>
        <dbReference type="ARBA" id="ARBA00023159"/>
    </source>
</evidence>
<evidence type="ECO:0000259" key="6">
    <source>
        <dbReference type="PROSITE" id="PS50931"/>
    </source>
</evidence>
<proteinExistence type="inferred from homology"/>
<evidence type="ECO:0000256" key="1">
    <source>
        <dbReference type="ARBA" id="ARBA00009437"/>
    </source>
</evidence>
<dbReference type="GO" id="GO:0032993">
    <property type="term" value="C:protein-DNA complex"/>
    <property type="evidence" value="ECO:0007669"/>
    <property type="project" value="TreeGrafter"/>
</dbReference>
<dbReference type="Gene3D" id="1.10.10.10">
    <property type="entry name" value="Winged helix-like DNA-binding domain superfamily/Winged helix DNA-binding domain"/>
    <property type="match status" value="1"/>
</dbReference>
<evidence type="ECO:0000313" key="8">
    <source>
        <dbReference type="Proteomes" id="UP000198510"/>
    </source>
</evidence>
<dbReference type="Proteomes" id="UP000198510">
    <property type="component" value="Unassembled WGS sequence"/>
</dbReference>